<reference evidence="2 3" key="1">
    <citation type="submission" date="2022-12" db="EMBL/GenBank/DDBJ databases">
        <title>Metagenome assembled genome from gulf of manar.</title>
        <authorList>
            <person name="Kohli P."/>
            <person name="Pk S."/>
            <person name="Venkata Ramana C."/>
            <person name="Sasikala C."/>
        </authorList>
    </citation>
    <scope>NUCLEOTIDE SEQUENCE [LARGE SCALE GENOMIC DNA]</scope>
    <source>
        <strain evidence="2">JB008</strain>
    </source>
</reference>
<accession>A0AAJ1ML97</accession>
<dbReference type="PANTHER" id="PTHR21028:SF2">
    <property type="entry name" value="CYTH DOMAIN-CONTAINING PROTEIN"/>
    <property type="match status" value="1"/>
</dbReference>
<dbReference type="InterPro" id="IPR023577">
    <property type="entry name" value="CYTH_domain"/>
</dbReference>
<dbReference type="PANTHER" id="PTHR21028">
    <property type="entry name" value="SI:CH211-156B7.4"/>
    <property type="match status" value="1"/>
</dbReference>
<dbReference type="InterPro" id="IPR008173">
    <property type="entry name" value="Adenylyl_cyclase_CyaB"/>
</dbReference>
<name>A0AAJ1ML97_9SPIO</name>
<dbReference type="PROSITE" id="PS51707">
    <property type="entry name" value="CYTH"/>
    <property type="match status" value="1"/>
</dbReference>
<evidence type="ECO:0000313" key="2">
    <source>
        <dbReference type="EMBL" id="MDC7225530.1"/>
    </source>
</evidence>
<protein>
    <submittedName>
        <fullName evidence="2">Class IV adenylate cyclase</fullName>
    </submittedName>
</protein>
<dbReference type="EMBL" id="JAQQAL010000007">
    <property type="protein sequence ID" value="MDC7225530.1"/>
    <property type="molecule type" value="Genomic_DNA"/>
</dbReference>
<dbReference type="NCBIfam" id="TIGR00318">
    <property type="entry name" value="cyaB"/>
    <property type="match status" value="1"/>
</dbReference>
<dbReference type="InterPro" id="IPR033469">
    <property type="entry name" value="CYTH-like_dom_sf"/>
</dbReference>
<organism evidence="2 3">
    <name type="scientific">Candidatus Thalassospirochaeta sargassi</name>
    <dbReference type="NCBI Taxonomy" id="3119039"/>
    <lineage>
        <taxon>Bacteria</taxon>
        <taxon>Pseudomonadati</taxon>
        <taxon>Spirochaetota</taxon>
        <taxon>Spirochaetia</taxon>
        <taxon>Spirochaetales</taxon>
        <taxon>Spirochaetaceae</taxon>
        <taxon>Candidatus Thalassospirochaeta</taxon>
    </lineage>
</organism>
<dbReference type="AlphaFoldDB" id="A0AAJ1ML97"/>
<feature type="domain" description="CYTH" evidence="1">
    <location>
        <begin position="2"/>
        <end position="181"/>
    </location>
</feature>
<evidence type="ECO:0000313" key="3">
    <source>
        <dbReference type="Proteomes" id="UP001221217"/>
    </source>
</evidence>
<dbReference type="Gene3D" id="2.40.320.10">
    <property type="entry name" value="Hypothetical Protein Pfu-838710-001"/>
    <property type="match status" value="1"/>
</dbReference>
<sequence>MNKEIELKAHVYEPEAVKMRLESLYGAAEAVSKDDIYYIYRTEIDNGRGQPVRLRSENGRNVVTLKQKSVEHGIEVNNELEFGVDIPENFIKYLQLTGADEWLTKKKRGWKFTSDYDRKAAVIELCEITGLGWFLEIEIVLQDPDKQQIDGAEREILSILKKAGIPEDRIEPRYYSEMLGAE</sequence>
<proteinExistence type="predicted"/>
<dbReference type="Proteomes" id="UP001221217">
    <property type="component" value="Unassembled WGS sequence"/>
</dbReference>
<comment type="caution">
    <text evidence="2">The sequence shown here is derived from an EMBL/GenBank/DDBJ whole genome shotgun (WGS) entry which is preliminary data.</text>
</comment>
<dbReference type="SUPFAM" id="SSF55154">
    <property type="entry name" value="CYTH-like phosphatases"/>
    <property type="match status" value="1"/>
</dbReference>
<evidence type="ECO:0000259" key="1">
    <source>
        <dbReference type="PROSITE" id="PS51707"/>
    </source>
</evidence>
<gene>
    <name evidence="2" type="primary">cyaB</name>
    <name evidence="2" type="ORF">PQJ61_02060</name>
</gene>
<dbReference type="Pfam" id="PF01928">
    <property type="entry name" value="CYTH"/>
    <property type="match status" value="1"/>
</dbReference>